<keyword evidence="1" id="KW-0472">Membrane</keyword>
<evidence type="ECO:0000256" key="1">
    <source>
        <dbReference type="SAM" id="Phobius"/>
    </source>
</evidence>
<gene>
    <name evidence="2" type="ORF">ERS852407_02475</name>
</gene>
<feature type="transmembrane region" description="Helical" evidence="1">
    <location>
        <begin position="6"/>
        <end position="29"/>
    </location>
</feature>
<sequence length="193" mass="22017">MRTLVYVVLGYAALYSVIWLHEVGHAFFYQLYGCKRCFLHVTVKPYLFFSTPRPVDEELADHLPPRRDLVVSYGGIGVNLAAALVTGVILSRMGKIHPFLHFFLLQFLTLHLAEMVSYLVIGNLYLVSDMKNISDICPRLRIVNFCIGLLICVPYFAIFWRIPEVFFPVILFYNAVTILCMGIGRVIFTKFGG</sequence>
<keyword evidence="1" id="KW-1133">Transmembrane helix</keyword>
<reference evidence="2 3" key="1">
    <citation type="submission" date="2015-09" db="EMBL/GenBank/DDBJ databases">
        <authorList>
            <consortium name="Pathogen Informatics"/>
        </authorList>
    </citation>
    <scope>NUCLEOTIDE SEQUENCE [LARGE SCALE GENOMIC DNA]</scope>
    <source>
        <strain evidence="2 3">2789STDY5608850</strain>
    </source>
</reference>
<keyword evidence="2" id="KW-0645">Protease</keyword>
<feature type="transmembrane region" description="Helical" evidence="1">
    <location>
        <begin position="166"/>
        <end position="188"/>
    </location>
</feature>
<protein>
    <submittedName>
        <fullName evidence="2">Zn-dependent proteases</fullName>
    </submittedName>
</protein>
<dbReference type="Proteomes" id="UP000095651">
    <property type="component" value="Unassembled WGS sequence"/>
</dbReference>
<feature type="transmembrane region" description="Helical" evidence="1">
    <location>
        <begin position="70"/>
        <end position="93"/>
    </location>
</feature>
<keyword evidence="1" id="KW-0812">Transmembrane</keyword>
<accession>A0A174E3D8</accession>
<dbReference type="AlphaFoldDB" id="A0A174E3D8"/>
<dbReference type="EMBL" id="CYZE01000005">
    <property type="protein sequence ID" value="CUO32293.1"/>
    <property type="molecule type" value="Genomic_DNA"/>
</dbReference>
<dbReference type="RefSeq" id="WP_055655444.1">
    <property type="nucleotide sequence ID" value="NZ_CABIXC010000005.1"/>
</dbReference>
<name>A0A174E3D8_9FIRM</name>
<dbReference type="GO" id="GO:0008233">
    <property type="term" value="F:peptidase activity"/>
    <property type="evidence" value="ECO:0007669"/>
    <property type="project" value="UniProtKB-KW"/>
</dbReference>
<evidence type="ECO:0000313" key="2">
    <source>
        <dbReference type="EMBL" id="CUO32293.1"/>
    </source>
</evidence>
<organism evidence="2 3">
    <name type="scientific">Hungatella hathewayi</name>
    <dbReference type="NCBI Taxonomy" id="154046"/>
    <lineage>
        <taxon>Bacteria</taxon>
        <taxon>Bacillati</taxon>
        <taxon>Bacillota</taxon>
        <taxon>Clostridia</taxon>
        <taxon>Lachnospirales</taxon>
        <taxon>Lachnospiraceae</taxon>
        <taxon>Hungatella</taxon>
    </lineage>
</organism>
<feature type="transmembrane region" description="Helical" evidence="1">
    <location>
        <begin position="99"/>
        <end position="121"/>
    </location>
</feature>
<evidence type="ECO:0000313" key="3">
    <source>
        <dbReference type="Proteomes" id="UP000095651"/>
    </source>
</evidence>
<feature type="transmembrane region" description="Helical" evidence="1">
    <location>
        <begin position="142"/>
        <end position="160"/>
    </location>
</feature>
<keyword evidence="2" id="KW-0378">Hydrolase</keyword>
<dbReference type="GO" id="GO:0006508">
    <property type="term" value="P:proteolysis"/>
    <property type="evidence" value="ECO:0007669"/>
    <property type="project" value="UniProtKB-KW"/>
</dbReference>
<proteinExistence type="predicted"/>